<evidence type="ECO:0000313" key="1">
    <source>
        <dbReference type="EMBL" id="TGM98984.1"/>
    </source>
</evidence>
<reference evidence="1" key="1">
    <citation type="journal article" date="2019" name="PLoS Negl. Trop. Dis.">
        <title>Revisiting the worldwide diversity of Leptospira species in the environment.</title>
        <authorList>
            <person name="Vincent A.T."/>
            <person name="Schiettekatte O."/>
            <person name="Bourhy P."/>
            <person name="Veyrier F.J."/>
            <person name="Picardeau M."/>
        </authorList>
    </citation>
    <scope>NUCLEOTIDE SEQUENCE [LARGE SCALE GENOMIC DNA]</scope>
    <source>
        <strain evidence="1">201601113</strain>
    </source>
</reference>
<dbReference type="EMBL" id="RQHS01000017">
    <property type="protein sequence ID" value="TGM98984.1"/>
    <property type="molecule type" value="Genomic_DNA"/>
</dbReference>
<accession>A0A4Z1ADJ0</accession>
<comment type="caution">
    <text evidence="1">The sequence shown here is derived from an EMBL/GenBank/DDBJ whole genome shotgun (WGS) entry which is preliminary data.</text>
</comment>
<protein>
    <submittedName>
        <fullName evidence="1">Uncharacterized protein</fullName>
    </submittedName>
</protein>
<sequence>MIEITIKTFQDYSLQNRRENIYSLMYDYSQGTSHFRKNERTLFQSNLVSLENLAKDKFEPVGISKSNLLTRIKEINELIGESAFEYELESDYSTEIFYTSLYIIFIIQRNGIPNANNAIIFSKFLSDNIIAYYQEERNVAIPISYFLPIPTNNSNVEKLYKKGFLNLITVTCVDWDDGLFRNYYKPPITPLGKIYLNESEETFYYWMLKRIDLLLRKKGK</sequence>
<evidence type="ECO:0000313" key="2">
    <source>
        <dbReference type="Proteomes" id="UP000297241"/>
    </source>
</evidence>
<keyword evidence="2" id="KW-1185">Reference proteome</keyword>
<name>A0A4Z1ADJ0_9LEPT</name>
<dbReference type="AlphaFoldDB" id="A0A4Z1ADJ0"/>
<dbReference type="Proteomes" id="UP000297241">
    <property type="component" value="Unassembled WGS sequence"/>
</dbReference>
<proteinExistence type="predicted"/>
<organism evidence="1 2">
    <name type="scientific">Leptospira dzoumogneensis</name>
    <dbReference type="NCBI Taxonomy" id="2484904"/>
    <lineage>
        <taxon>Bacteria</taxon>
        <taxon>Pseudomonadati</taxon>
        <taxon>Spirochaetota</taxon>
        <taxon>Spirochaetia</taxon>
        <taxon>Leptospirales</taxon>
        <taxon>Leptospiraceae</taxon>
        <taxon>Leptospira</taxon>
    </lineage>
</organism>
<dbReference type="RefSeq" id="WP_135757036.1">
    <property type="nucleotide sequence ID" value="NZ_RQHS01000017.1"/>
</dbReference>
<gene>
    <name evidence="1" type="ORF">EHR06_10975</name>
</gene>